<proteinExistence type="predicted"/>
<sequence length="1022" mass="114595">MQDFHIIHSRDEMTLTTDNISTVPANNPISSFDDISRKVLRANYPASTFRKPITSNGANVTTSSDPNSYDIGQILEVLISTNLNPSNTFEHDLLELLISGCNIINIADQHVTSKFSRIIFTFCSRHMVRLNENEAKQQPPLDVLLNFLIGSYSKATQVSYIVDILRALSQVLYENGVNCQNFHQQILQTLLPVARFDYQNLEIRRMAINGLGNLCFRSGAKLQGEYKSIYEVLLSNLTTVEPNLDDAAFLKVISSTLRALQFIMNEDKTIVTETFNETIEAIKRYIFFNADELKKFSLNTDRTRANSISMRNNGPPSPRSPTHSRHNRTKSLGRSWLSSDSELSDGEHVQTRRRNEDSRIRSNAVGCLQSIARAAPKLLYSHWNHFLPDTHASMSSIPSLFTLIQYEAMPAVRISACSVITTMIDGSKQYLAAADDREIKSSFTSLSAKLGAIVRELHAGLLQILAKENHGAILIQLLKCCNTLVNNTSYERLSGGYLSRLYYAVVRFLTHDDNNVRIATMSLISNIVECKSCVEEVENLIQAAVINEIVSNGTTSNSTQTFEITNLLAFLIKLIGNSSQPSNIRIEAWGVLCACTRTHFVVISPLWEQLNILIERDLKCEDVNITASMMFLVEYARELAAACGSRQNDAEDGNDETQQTKNLDLTKVSEWWTTVLVQHVQMATNDKCHAVRAHACDFLSYIPANIFSSLPTEKRNFCIKILLNFSKDESATVRAAACRGLGVYILFPSLQQDTKFASDMALTVIQQMSDQNLLVRVRSSWALGNLCDTMVILSNPSNVIQGVTPRNANLNEFLINVLWAKIVKAGLSAASDNDKVRPNGVRTLGSIIHVLPTNFIIREERGLIKEVVMALIKNFESGSLKVRWNACYATSNMLRNPNFPIGQKTNNWSVQLYDALIKAVQTSKNFKVRINASLALATPTTRDKYGDITTFIKILQAVVTSLENIDNLAGTGFSEVKYQEQLKNQLLTTYQHLISISTYSDQKHIEPFIERFTKWRENINGI</sequence>
<dbReference type="InterPro" id="IPR016024">
    <property type="entry name" value="ARM-type_fold"/>
</dbReference>
<reference evidence="3 4" key="1">
    <citation type="journal article" date="2019" name="Environ. Microbiol.">
        <title>At the nexus of three kingdoms: the genome of the mycorrhizal fungus Gigaspora margarita provides insights into plant, endobacterial and fungal interactions.</title>
        <authorList>
            <person name="Venice F."/>
            <person name="Ghignone S."/>
            <person name="Salvioli di Fossalunga A."/>
            <person name="Amselem J."/>
            <person name="Novero M."/>
            <person name="Xianan X."/>
            <person name="Sedzielewska Toro K."/>
            <person name="Morin E."/>
            <person name="Lipzen A."/>
            <person name="Grigoriev I.V."/>
            <person name="Henrissat B."/>
            <person name="Martin F.M."/>
            <person name="Bonfante P."/>
        </authorList>
    </citation>
    <scope>NUCLEOTIDE SEQUENCE [LARGE SCALE GENOMIC DNA]</scope>
    <source>
        <strain evidence="3 4">BEG34</strain>
    </source>
</reference>
<feature type="compositionally biased region" description="Polar residues" evidence="1">
    <location>
        <begin position="304"/>
        <end position="314"/>
    </location>
</feature>
<comment type="caution">
    <text evidence="3">The sequence shown here is derived from an EMBL/GenBank/DDBJ whole genome shotgun (WGS) entry which is preliminary data.</text>
</comment>
<evidence type="ECO:0000313" key="4">
    <source>
        <dbReference type="Proteomes" id="UP000439903"/>
    </source>
</evidence>
<dbReference type="SUPFAM" id="SSF48371">
    <property type="entry name" value="ARM repeat"/>
    <property type="match status" value="2"/>
</dbReference>
<dbReference type="PANTHER" id="PTHR13366:SF0">
    <property type="entry name" value="HEAT REPEAT-CONTAINING PROTEIN 6"/>
    <property type="match status" value="1"/>
</dbReference>
<evidence type="ECO:0000259" key="2">
    <source>
        <dbReference type="Pfam" id="PF13251"/>
    </source>
</evidence>
<feature type="region of interest" description="Disordered" evidence="1">
    <location>
        <begin position="304"/>
        <end position="358"/>
    </location>
</feature>
<dbReference type="EMBL" id="WTPW01000313">
    <property type="protein sequence ID" value="KAF0524601.1"/>
    <property type="molecule type" value="Genomic_DNA"/>
</dbReference>
<dbReference type="OrthoDB" id="422637at2759"/>
<dbReference type="PANTHER" id="PTHR13366">
    <property type="entry name" value="MALARIA ANTIGEN-RELATED"/>
    <property type="match status" value="1"/>
</dbReference>
<dbReference type="Proteomes" id="UP000439903">
    <property type="component" value="Unassembled WGS sequence"/>
</dbReference>
<dbReference type="AlphaFoldDB" id="A0A8H4AQX5"/>
<organism evidence="3 4">
    <name type="scientific">Gigaspora margarita</name>
    <dbReference type="NCBI Taxonomy" id="4874"/>
    <lineage>
        <taxon>Eukaryota</taxon>
        <taxon>Fungi</taxon>
        <taxon>Fungi incertae sedis</taxon>
        <taxon>Mucoromycota</taxon>
        <taxon>Glomeromycotina</taxon>
        <taxon>Glomeromycetes</taxon>
        <taxon>Diversisporales</taxon>
        <taxon>Gigasporaceae</taxon>
        <taxon>Gigaspora</taxon>
    </lineage>
</organism>
<keyword evidence="4" id="KW-1185">Reference proteome</keyword>
<evidence type="ECO:0000256" key="1">
    <source>
        <dbReference type="SAM" id="MobiDB-lite"/>
    </source>
</evidence>
<accession>A0A8H4AQX5</accession>
<feature type="compositionally biased region" description="Basic residues" evidence="1">
    <location>
        <begin position="322"/>
        <end position="331"/>
    </location>
</feature>
<dbReference type="Pfam" id="PF13251">
    <property type="entry name" value="DUF4042"/>
    <property type="match status" value="1"/>
</dbReference>
<evidence type="ECO:0000313" key="3">
    <source>
        <dbReference type="EMBL" id="KAF0524601.1"/>
    </source>
</evidence>
<name>A0A8H4AQX5_GIGMA</name>
<protein>
    <submittedName>
        <fullName evidence="3">ARM repeat-containing protein</fullName>
    </submittedName>
</protein>
<gene>
    <name evidence="3" type="ORF">F8M41_015131</name>
</gene>
<dbReference type="InterPro" id="IPR025283">
    <property type="entry name" value="DUF4042"/>
</dbReference>
<feature type="domain" description="DUF4042" evidence="2">
    <location>
        <begin position="359"/>
        <end position="537"/>
    </location>
</feature>
<dbReference type="Gene3D" id="1.25.10.10">
    <property type="entry name" value="Leucine-rich Repeat Variant"/>
    <property type="match status" value="3"/>
</dbReference>
<dbReference type="InterPro" id="IPR011989">
    <property type="entry name" value="ARM-like"/>
</dbReference>
<feature type="compositionally biased region" description="Basic and acidic residues" evidence="1">
    <location>
        <begin position="345"/>
        <end position="358"/>
    </location>
</feature>
<dbReference type="InterPro" id="IPR052107">
    <property type="entry name" value="HEAT6"/>
</dbReference>
<feature type="compositionally biased region" description="Polar residues" evidence="1">
    <location>
        <begin position="332"/>
        <end position="341"/>
    </location>
</feature>